<dbReference type="AlphaFoldDB" id="A0A939E1Q1"/>
<comment type="caution">
    <text evidence="2">The sequence shown here is derived from an EMBL/GenBank/DDBJ whole genome shotgun (WGS) entry which is preliminary data.</text>
</comment>
<gene>
    <name evidence="2" type="ORF">JZY06_09675</name>
</gene>
<evidence type="ECO:0000259" key="1">
    <source>
        <dbReference type="Pfam" id="PF14300"/>
    </source>
</evidence>
<keyword evidence="3" id="KW-1185">Reference proteome</keyword>
<sequence>MEHTTRRITLTAVDVRRSATDGDLWEVMEPMHFTGNFYADGALYERSLAEFTVFQRMLFAMNWMESEVCNGGFDQFLGNSTGMVWADAYAGFTAIGDRDTVDILDAVGTWYGGEPAKDRKARRQRLQQLRETDAHGLLEELDSRFYSDELLADREEKQRAWVKNNAGQFTFDGEIPSYG</sequence>
<evidence type="ECO:0000313" key="3">
    <source>
        <dbReference type="Proteomes" id="UP000664332"/>
    </source>
</evidence>
<dbReference type="Proteomes" id="UP000664332">
    <property type="component" value="Unassembled WGS sequence"/>
</dbReference>
<organism evidence="2 3">
    <name type="scientific">Corynebacterium mendelii</name>
    <dbReference type="NCBI Taxonomy" id="2765362"/>
    <lineage>
        <taxon>Bacteria</taxon>
        <taxon>Bacillati</taxon>
        <taxon>Actinomycetota</taxon>
        <taxon>Actinomycetes</taxon>
        <taxon>Mycobacteriales</taxon>
        <taxon>Corynebacteriaceae</taxon>
        <taxon>Corynebacterium</taxon>
    </lineage>
</organism>
<dbReference type="Pfam" id="PF14300">
    <property type="entry name" value="DMP19"/>
    <property type="match status" value="1"/>
</dbReference>
<dbReference type="InterPro" id="IPR025402">
    <property type="entry name" value="DMP19_C"/>
</dbReference>
<evidence type="ECO:0000313" key="2">
    <source>
        <dbReference type="EMBL" id="MBN9644876.1"/>
    </source>
</evidence>
<dbReference type="Gene3D" id="1.20.1420.60">
    <property type="match status" value="1"/>
</dbReference>
<proteinExistence type="predicted"/>
<accession>A0A939E1Q1</accession>
<feature type="domain" description="DNA mimic protein DMP19 C-terminal" evidence="1">
    <location>
        <begin position="50"/>
        <end position="165"/>
    </location>
</feature>
<reference evidence="2" key="1">
    <citation type="submission" date="2021-03" db="EMBL/GenBank/DDBJ databases">
        <authorList>
            <person name="Sun Q."/>
        </authorList>
    </citation>
    <scope>NUCLEOTIDE SEQUENCE</scope>
    <source>
        <strain evidence="2">CCM 8862</strain>
    </source>
</reference>
<dbReference type="EMBL" id="JAFLEQ010000016">
    <property type="protein sequence ID" value="MBN9644876.1"/>
    <property type="molecule type" value="Genomic_DNA"/>
</dbReference>
<protein>
    <submittedName>
        <fullName evidence="2">DUF4375 domain-containing protein</fullName>
    </submittedName>
</protein>
<dbReference type="RefSeq" id="WP_207279333.1">
    <property type="nucleotide sequence ID" value="NZ_JAFLEQ010000016.1"/>
</dbReference>
<name>A0A939E1Q1_9CORY</name>